<reference evidence="1" key="1">
    <citation type="submission" date="1999-12" db="EMBL/GenBank/DDBJ databases">
        <title>The sequence of Homo sapiens BAC clone RP11-526L8.</title>
        <authorList>
            <person name="Elliott G."/>
            <person name="Haakenson W."/>
            <person name="Kang K."/>
        </authorList>
    </citation>
    <scope>NUCLEOTIDE SEQUENCE</scope>
</reference>
<reference evidence="1" key="2">
    <citation type="submission" date="2001-07" db="EMBL/GenBank/DDBJ databases">
        <authorList>
            <person name="Waterston R.H."/>
        </authorList>
    </citation>
    <scope>NUCLEOTIDE SEQUENCE</scope>
</reference>
<dbReference type="EMBL" id="AC016757">
    <property type="protein sequence ID" value="AAY24335.1"/>
    <property type="molecule type" value="Genomic_DNA"/>
</dbReference>
<organism evidence="2">
    <name type="scientific">Homo sapiens</name>
    <name type="common">Human</name>
    <dbReference type="NCBI Taxonomy" id="9606"/>
    <lineage>
        <taxon>Eukaryota</taxon>
        <taxon>Metazoa</taxon>
        <taxon>Chordata</taxon>
        <taxon>Craniata</taxon>
        <taxon>Vertebrata</taxon>
        <taxon>Euteleostomi</taxon>
        <taxon>Mammalia</taxon>
        <taxon>Eutheria</taxon>
        <taxon>Euarchontoglires</taxon>
        <taxon>Primates</taxon>
        <taxon>Haplorrhini</taxon>
        <taxon>Catarrhini</taxon>
        <taxon>Hominidae</taxon>
        <taxon>Homo</taxon>
    </lineage>
</organism>
<name>Q8N9J7_HUMAN</name>
<proteinExistence type="evidence at transcript level"/>
<dbReference type="AlphaFoldDB" id="Q8N9J7"/>
<sequence length="123" mass="12991">MCGQCQSSSGHMEEEAHPELCPHWPLQFSPQSHCRQAYGRDTHAGGPGARVDSGHHLGLFPGLLSTCPDGLCVFPVPSPTFSTSLHVLMECKVHQPGPLPGRGSADAGLRGLPQGRTLCVLTA</sequence>
<evidence type="ECO:0000313" key="2">
    <source>
        <dbReference type="EMBL" id="BAC04336.1"/>
    </source>
</evidence>
<protein>
    <submittedName>
        <fullName evidence="2">cDNA FLJ37034 fis, clone BRACE2011478</fullName>
    </submittedName>
</protein>
<accession>Q8N9J7</accession>
<reference evidence="1" key="5">
    <citation type="submission" date="2005-04" db="EMBL/GenBank/DDBJ databases">
        <authorList>
            <person name="Wilson R.K."/>
        </authorList>
    </citation>
    <scope>NUCLEOTIDE SEQUENCE</scope>
</reference>
<reference evidence="1" key="3">
    <citation type="submission" date="2002-03" db="EMBL/GenBank/DDBJ databases">
        <authorList>
            <person name="Waterston R."/>
        </authorList>
    </citation>
    <scope>NUCLEOTIDE SEQUENCE</scope>
</reference>
<reference evidence="2" key="4">
    <citation type="journal article" date="2004" name="Nat. Genet.">
        <title>Complete sequencing and characterization of 21,243 full-length human cDNAs.</title>
        <authorList>
            <person name="Ota T."/>
            <person name="Suzuki Y."/>
            <person name="Nishikawa T."/>
            <person name="Otsuki T."/>
            <person name="Sugiyama T."/>
            <person name="Irie R."/>
            <person name="Wakamatsu A."/>
            <person name="Hayashi K."/>
            <person name="Sato H."/>
            <person name="Nagai K."/>
            <person name="Kimura K."/>
            <person name="Makita H."/>
            <person name="Sekine M."/>
            <person name="Obayashi M."/>
            <person name="Nishi T."/>
            <person name="Shibahara T."/>
            <person name="Tanaka T."/>
            <person name="Ishii S."/>
            <person name="Yamamoto J."/>
            <person name="Saito K."/>
            <person name="Kawai Y."/>
            <person name="Isono Y."/>
            <person name="Nakamura Y."/>
            <person name="Nagahari K."/>
            <person name="Murakami K."/>
            <person name="Yasuda T."/>
            <person name="Iwayanagi T."/>
            <person name="Wagatsuma M."/>
            <person name="Shiratori A."/>
            <person name="Sudo H."/>
            <person name="Hosoiri T."/>
            <person name="Kaku Y."/>
            <person name="Kodaira H."/>
            <person name="Kondo H."/>
            <person name="Sugawara M."/>
            <person name="Takahashi M."/>
            <person name="Kanda K."/>
            <person name="Yokoi T."/>
            <person name="Furuya T."/>
            <person name="Kikkawa E."/>
            <person name="Omura Y."/>
            <person name="Abe K."/>
            <person name="Kamihara K."/>
            <person name="Katsuta N."/>
            <person name="Sato K."/>
            <person name="Tanikawa M."/>
            <person name="Yamazaki M."/>
            <person name="Ninomiya K."/>
            <person name="Ishibashi T."/>
            <person name="Yamashita H."/>
            <person name="Murakawa K."/>
            <person name="Fujimori K."/>
            <person name="Tanai H."/>
            <person name="Kimata M."/>
            <person name="Watanabe M."/>
            <person name="Hiraoka S."/>
            <person name="Chiba Y."/>
            <person name="Ishida S."/>
            <person name="Ono Y."/>
            <person name="Takiguchi S."/>
            <person name="Watanabe S."/>
            <person name="Yosida M."/>
            <person name="Hotuta T."/>
            <person name="Kusano J."/>
            <person name="Kanehori K."/>
            <person name="Takahashi-Fujii A."/>
            <person name="Hara H."/>
            <person name="Tanase T."/>
            <person name="Nomura Y."/>
            <person name="Togiya S."/>
            <person name="Komai F."/>
            <person name="Hara R."/>
            <person name="Takeuchi K."/>
            <person name="Arita M."/>
            <person name="Imose N."/>
            <person name="Musashino K."/>
            <person name="Yuuki H."/>
            <person name="Oshima A."/>
            <person name="Sasaki N."/>
            <person name="Aotsuka S."/>
            <person name="Yoshikawa Y."/>
            <person name="Matsunawa H."/>
            <person name="Ichihara T."/>
            <person name="Shiohata N."/>
            <person name="Sano S."/>
            <person name="Moriya S."/>
            <person name="Momiyama H."/>
            <person name="Satoh N."/>
            <person name="Takami S."/>
            <person name="Terashima Y."/>
            <person name="Suzuki O."/>
            <person name="Nakagawa S."/>
            <person name="Senoh A."/>
            <person name="Mizoguchi H."/>
            <person name="Goto Y."/>
            <person name="Shimizu F."/>
            <person name="Wakebe H."/>
            <person name="Hishigaki H."/>
            <person name="Watanabe T."/>
            <person name="Sugiyama A."/>
            <person name="Takemoto M."/>
            <person name="Kawakami B."/>
            <person name="Yamazaki M."/>
            <person name="Watanabe K."/>
            <person name="Kumagai A."/>
            <person name="Itakura S."/>
            <person name="Fukuzumi Y."/>
            <person name="Fujimori Y."/>
            <person name="Komiyama M."/>
            <person name="Tashiro H."/>
            <person name="Tanigami A."/>
            <person name="Fujiwara T."/>
            <person name="Ono T."/>
            <person name="Yamada K."/>
            <person name="Fujii Y."/>
            <person name="Ozaki K."/>
            <person name="Hirao M."/>
            <person name="Ohmori Y."/>
            <person name="Kawabata A."/>
            <person name="Hikiji T."/>
            <person name="Kobatake N."/>
            <person name="Inagaki H."/>
            <person name="Ikema Y."/>
            <person name="Okamoto S."/>
            <person name="Okitani R."/>
            <person name="Kawakami T."/>
            <person name="Noguchi S."/>
            <person name="Itoh T."/>
            <person name="Shigeta K."/>
            <person name="Senba T."/>
            <person name="Matsumura K."/>
            <person name="Nakajima Y."/>
            <person name="Mizuno T."/>
            <person name="Morinaga M."/>
            <person name="Sasaki M."/>
            <person name="Togashi T."/>
            <person name="Oyama M."/>
            <person name="Hata H."/>
            <person name="Watanabe M."/>
            <person name="Komatsu T."/>
            <person name="Mizushima-Sugano J."/>
            <person name="Satoh T."/>
            <person name="Shirai Y."/>
            <person name="Takahashi Y."/>
            <person name="Nakagawa K."/>
            <person name="Okumura K."/>
            <person name="Nagase T."/>
            <person name="Nomura N."/>
            <person name="Kikuchi H."/>
            <person name="Masuho Y."/>
            <person name="Yamashita R."/>
            <person name="Nakai K."/>
            <person name="Yada T."/>
            <person name="Nakamura Y."/>
            <person name="Ohara O."/>
            <person name="Isogai T."/>
            <person name="Sugano S."/>
        </authorList>
    </citation>
    <scope>NUCLEOTIDE SEQUENCE</scope>
    <source>
        <tissue evidence="2">Cerebellum</tissue>
    </source>
</reference>
<evidence type="ECO:0000313" key="1">
    <source>
        <dbReference type="EMBL" id="AAY24335.1"/>
    </source>
</evidence>
<gene>
    <name evidence="1" type="primary">FLJ37034</name>
</gene>
<dbReference type="EMBL" id="AK094353">
    <property type="protein sequence ID" value="BAC04336.1"/>
    <property type="molecule type" value="mRNA"/>
</dbReference>